<keyword evidence="1" id="KW-1133">Transmembrane helix</keyword>
<evidence type="ECO:0000256" key="1">
    <source>
        <dbReference type="SAM" id="Phobius"/>
    </source>
</evidence>
<sequence length="190" mass="21332">MFIYILLAAVVARIKGYSIKPVTRDYSLYPLFLAEAIYLFLQISVFMGQYDYIKYAGVFKSIYLYTLIVPIVVHRLYKTGIYGSMILTIGSILNKFVMSQNGGKMPVYATLSKYTGYFDESVLGTADQIHVLGNEATKFKILTDYIDVGYSILSIGDVLIHAFIFLVVYATIKANNSKSDPYSIDKKGKA</sequence>
<feature type="transmembrane region" description="Helical" evidence="1">
    <location>
        <begin position="55"/>
        <end position="73"/>
    </location>
</feature>
<keyword evidence="1" id="KW-0472">Membrane</keyword>
<keyword evidence="1" id="KW-0812">Transmembrane</keyword>
<accession>A0A939HD50</accession>
<comment type="caution">
    <text evidence="2">The sequence shown here is derived from an EMBL/GenBank/DDBJ whole genome shotgun (WGS) entry which is preliminary data.</text>
</comment>
<feature type="transmembrane region" description="Helical" evidence="1">
    <location>
        <begin position="26"/>
        <end position="48"/>
    </location>
</feature>
<organism evidence="2 3">
    <name type="scientific">Proteiniclasticum aestuarii</name>
    <dbReference type="NCBI Taxonomy" id="2817862"/>
    <lineage>
        <taxon>Bacteria</taxon>
        <taxon>Bacillati</taxon>
        <taxon>Bacillota</taxon>
        <taxon>Clostridia</taxon>
        <taxon>Eubacteriales</taxon>
        <taxon>Clostridiaceae</taxon>
        <taxon>Proteiniclasticum</taxon>
    </lineage>
</organism>
<evidence type="ECO:0000313" key="3">
    <source>
        <dbReference type="Proteomes" id="UP000664218"/>
    </source>
</evidence>
<keyword evidence="3" id="KW-1185">Reference proteome</keyword>
<name>A0A939HD50_9CLOT</name>
<reference evidence="2" key="1">
    <citation type="submission" date="2021-03" db="EMBL/GenBank/DDBJ databases">
        <title>Proteiniclasticum marinus sp. nov., isolated from tidal flat sediment.</title>
        <authorList>
            <person name="Namirimu T."/>
            <person name="Yang J.-A."/>
            <person name="Yang S.-H."/>
            <person name="Kim Y.-J."/>
            <person name="Kwon K.K."/>
        </authorList>
    </citation>
    <scope>NUCLEOTIDE SEQUENCE</scope>
    <source>
        <strain evidence="2">SCR006</strain>
    </source>
</reference>
<evidence type="ECO:0000313" key="2">
    <source>
        <dbReference type="EMBL" id="MBO1265103.1"/>
    </source>
</evidence>
<dbReference type="RefSeq" id="WP_207599629.1">
    <property type="nucleotide sequence ID" value="NZ_JAFNJU010000006.1"/>
</dbReference>
<proteinExistence type="predicted"/>
<dbReference type="EMBL" id="JAFNJU010000006">
    <property type="protein sequence ID" value="MBO1265103.1"/>
    <property type="molecule type" value="Genomic_DNA"/>
</dbReference>
<dbReference type="AlphaFoldDB" id="A0A939HD50"/>
<dbReference type="Proteomes" id="UP000664218">
    <property type="component" value="Unassembled WGS sequence"/>
</dbReference>
<dbReference type="InterPro" id="IPR035168">
    <property type="entry name" value="DUF5317"/>
</dbReference>
<feature type="transmembrane region" description="Helical" evidence="1">
    <location>
        <begin position="148"/>
        <end position="172"/>
    </location>
</feature>
<gene>
    <name evidence="2" type="ORF">J3A84_08705</name>
</gene>
<protein>
    <submittedName>
        <fullName evidence="2">DUF5317 domain-containing protein</fullName>
    </submittedName>
</protein>
<dbReference type="Pfam" id="PF17248">
    <property type="entry name" value="DUF5317"/>
    <property type="match status" value="1"/>
</dbReference>